<reference evidence="1" key="1">
    <citation type="submission" date="2019-12" db="EMBL/GenBank/DDBJ databases">
        <authorList>
            <person name="zhang j."/>
            <person name="sun C.M."/>
        </authorList>
    </citation>
    <scope>NUCLEOTIDE SEQUENCE</scope>
    <source>
        <strain evidence="1">NS-1</strain>
    </source>
</reference>
<dbReference type="KEGG" id="ifn:GM661_17695"/>
<dbReference type="AlphaFoldDB" id="A0A8A7KHV0"/>
<proteinExistence type="predicted"/>
<dbReference type="EMBL" id="CP046640">
    <property type="protein sequence ID" value="QTL99655.1"/>
    <property type="molecule type" value="Genomic_DNA"/>
</dbReference>
<name>A0A8A7KHV0_9FIRM</name>
<sequence>MYRIHCPNCNHYNYSASRAGKWLCCYCGKDLANEKVETTTETNKDNKREKLA</sequence>
<keyword evidence="2" id="KW-1185">Reference proteome</keyword>
<accession>A0A8A7KHV0</accession>
<organism evidence="1 2">
    <name type="scientific">Iocasia fonsfrigidae</name>
    <dbReference type="NCBI Taxonomy" id="2682810"/>
    <lineage>
        <taxon>Bacteria</taxon>
        <taxon>Bacillati</taxon>
        <taxon>Bacillota</taxon>
        <taxon>Clostridia</taxon>
        <taxon>Halanaerobiales</taxon>
        <taxon>Halanaerobiaceae</taxon>
        <taxon>Iocasia</taxon>
    </lineage>
</organism>
<dbReference type="RefSeq" id="WP_164522072.1">
    <property type="nucleotide sequence ID" value="NZ_CP046640.1"/>
</dbReference>
<protein>
    <submittedName>
        <fullName evidence="1">Uncharacterized protein</fullName>
    </submittedName>
</protein>
<gene>
    <name evidence="1" type="ORF">GM661_17695</name>
</gene>
<dbReference type="Proteomes" id="UP000665020">
    <property type="component" value="Chromosome"/>
</dbReference>
<evidence type="ECO:0000313" key="1">
    <source>
        <dbReference type="EMBL" id="QTL99655.1"/>
    </source>
</evidence>
<evidence type="ECO:0000313" key="2">
    <source>
        <dbReference type="Proteomes" id="UP000665020"/>
    </source>
</evidence>